<dbReference type="SMART" id="SM00385">
    <property type="entry name" value="CYCLIN"/>
    <property type="match status" value="1"/>
</dbReference>
<feature type="domain" description="Cyclin-like" evidence="8">
    <location>
        <begin position="22"/>
        <end position="113"/>
    </location>
</feature>
<evidence type="ECO:0000256" key="3">
    <source>
        <dbReference type="ARBA" id="ARBA00022618"/>
    </source>
</evidence>
<dbReference type="InterPro" id="IPR036915">
    <property type="entry name" value="Cyclin-like_sf"/>
</dbReference>
<evidence type="ECO:0000256" key="5">
    <source>
        <dbReference type="ARBA" id="ARBA00023306"/>
    </source>
</evidence>
<dbReference type="Gene3D" id="1.10.472.10">
    <property type="entry name" value="Cyclin-like"/>
    <property type="match status" value="1"/>
</dbReference>
<dbReference type="EMBL" id="SDMP01000018">
    <property type="protein sequence ID" value="RYQ97108.1"/>
    <property type="molecule type" value="Genomic_DNA"/>
</dbReference>
<comment type="similarity">
    <text evidence="1">Belongs to the cyclin family. Cyclin D subfamily.</text>
</comment>
<reference evidence="9 10" key="1">
    <citation type="submission" date="2019-01" db="EMBL/GenBank/DDBJ databases">
        <title>Sequencing of cultivated peanut Arachis hypogaea provides insights into genome evolution and oil improvement.</title>
        <authorList>
            <person name="Chen X."/>
        </authorList>
    </citation>
    <scope>NUCLEOTIDE SEQUENCE [LARGE SCALE GENOMIC DNA]</scope>
    <source>
        <strain evidence="10">cv. Fuhuasheng</strain>
        <tissue evidence="9">Leaves</tissue>
    </source>
</reference>
<evidence type="ECO:0000256" key="1">
    <source>
        <dbReference type="ARBA" id="ARBA00009065"/>
    </source>
</evidence>
<evidence type="ECO:0000313" key="10">
    <source>
        <dbReference type="Proteomes" id="UP000289738"/>
    </source>
</evidence>
<comment type="subunit">
    <text evidence="2">Interacts with the CDC2 protein kinase to form a serine/threonine kinase holoenzyme complex also known as maturation promoting factor (MPF). The cyclin subunit imparts substrate specificity to the complex.</text>
</comment>
<protein>
    <recommendedName>
        <fullName evidence="6">B-like cyclin</fullName>
    </recommendedName>
</protein>
<keyword evidence="3" id="KW-0132">Cell division</keyword>
<name>A0A444Y5B4_ARAHY</name>
<evidence type="ECO:0000313" key="9">
    <source>
        <dbReference type="EMBL" id="RYQ97108.1"/>
    </source>
</evidence>
<evidence type="ECO:0000256" key="6">
    <source>
        <dbReference type="ARBA" id="ARBA00032263"/>
    </source>
</evidence>
<comment type="caution">
    <text evidence="9">The sequence shown here is derived from an EMBL/GenBank/DDBJ whole genome shotgun (WGS) entry which is preliminary data.</text>
</comment>
<keyword evidence="4 7" id="KW-0195">Cyclin</keyword>
<dbReference type="InterPro" id="IPR039361">
    <property type="entry name" value="Cyclin"/>
</dbReference>
<dbReference type="Pfam" id="PF00134">
    <property type="entry name" value="Cyclin_N"/>
    <property type="match status" value="1"/>
</dbReference>
<keyword evidence="5" id="KW-0131">Cell cycle</keyword>
<gene>
    <name evidence="9" type="ORF">Ahy_B08g093110</name>
</gene>
<keyword evidence="10" id="KW-1185">Reference proteome</keyword>
<organism evidence="9 10">
    <name type="scientific">Arachis hypogaea</name>
    <name type="common">Peanut</name>
    <dbReference type="NCBI Taxonomy" id="3818"/>
    <lineage>
        <taxon>Eukaryota</taxon>
        <taxon>Viridiplantae</taxon>
        <taxon>Streptophyta</taxon>
        <taxon>Embryophyta</taxon>
        <taxon>Tracheophyta</taxon>
        <taxon>Spermatophyta</taxon>
        <taxon>Magnoliopsida</taxon>
        <taxon>eudicotyledons</taxon>
        <taxon>Gunneridae</taxon>
        <taxon>Pentapetalae</taxon>
        <taxon>rosids</taxon>
        <taxon>fabids</taxon>
        <taxon>Fabales</taxon>
        <taxon>Fabaceae</taxon>
        <taxon>Papilionoideae</taxon>
        <taxon>50 kb inversion clade</taxon>
        <taxon>dalbergioids sensu lato</taxon>
        <taxon>Dalbergieae</taxon>
        <taxon>Pterocarpus clade</taxon>
        <taxon>Arachis</taxon>
    </lineage>
</organism>
<dbReference type="FunFam" id="1.10.472.10:FF:000060">
    <property type="entry name" value="D6-type cyclin"/>
    <property type="match status" value="1"/>
</dbReference>
<dbReference type="InterPro" id="IPR013763">
    <property type="entry name" value="Cyclin-like_dom"/>
</dbReference>
<dbReference type="Proteomes" id="UP000289738">
    <property type="component" value="Chromosome B08"/>
</dbReference>
<evidence type="ECO:0000256" key="4">
    <source>
        <dbReference type="ARBA" id="ARBA00023127"/>
    </source>
</evidence>
<dbReference type="SUPFAM" id="SSF47954">
    <property type="entry name" value="Cyclin-like"/>
    <property type="match status" value="1"/>
</dbReference>
<dbReference type="InterPro" id="IPR006671">
    <property type="entry name" value="Cyclin_N"/>
</dbReference>
<accession>A0A444Y5B4</accession>
<dbReference type="AlphaFoldDB" id="A0A444Y5B4"/>
<evidence type="ECO:0000259" key="8">
    <source>
        <dbReference type="SMART" id="SM00385"/>
    </source>
</evidence>
<evidence type="ECO:0000256" key="2">
    <source>
        <dbReference type="ARBA" id="ARBA00011177"/>
    </source>
</evidence>
<dbReference type="PANTHER" id="PTHR10177">
    <property type="entry name" value="CYCLINS"/>
    <property type="match status" value="1"/>
</dbReference>
<dbReference type="GO" id="GO:0051301">
    <property type="term" value="P:cell division"/>
    <property type="evidence" value="ECO:0007669"/>
    <property type="project" value="UniProtKB-KW"/>
</dbReference>
<evidence type="ECO:0000256" key="7">
    <source>
        <dbReference type="RuleBase" id="RU000383"/>
    </source>
</evidence>
<proteinExistence type="inferred from homology"/>
<sequence length="171" mass="19257">MVMFSPAARSPPPSRFSPDLWCFLEEGSNIVNTAGRQGCLASLAINYLHRFLFTFTVKKKQPWLTHLVAVACISLAAKMEETQVPLPLDLQVEDKKHVFKAKTIKKMEILVLSTLEWKMNPPTPLSFIDHITRRLKCFQFLNTCQSLLLSLLPGPHNIQGIGAGFVPRNLN</sequence>